<gene>
    <name evidence="3" type="ORF">ALECFALPRED_003886</name>
</gene>
<evidence type="ECO:0000313" key="4">
    <source>
        <dbReference type="Proteomes" id="UP000664203"/>
    </source>
</evidence>
<evidence type="ECO:0000259" key="2">
    <source>
        <dbReference type="Pfam" id="PF13532"/>
    </source>
</evidence>
<dbReference type="PANTHER" id="PTHR31573">
    <property type="entry name" value="ALPHA-KETOGLUTARATE-DEPENDENT DIOXYGENASE ALKB HOMOLOG 2"/>
    <property type="match status" value="1"/>
</dbReference>
<dbReference type="GO" id="GO:0008198">
    <property type="term" value="F:ferrous iron binding"/>
    <property type="evidence" value="ECO:0007669"/>
    <property type="project" value="TreeGrafter"/>
</dbReference>
<reference evidence="3" key="1">
    <citation type="submission" date="2021-03" db="EMBL/GenBank/DDBJ databases">
        <authorList>
            <person name="Tagirdzhanova G."/>
        </authorList>
    </citation>
    <scope>NUCLEOTIDE SEQUENCE</scope>
</reference>
<comment type="caution">
    <text evidence="3">The sequence shown here is derived from an EMBL/GenBank/DDBJ whole genome shotgun (WGS) entry which is preliminary data.</text>
</comment>
<dbReference type="EMBL" id="CAJPDR010000024">
    <property type="protein sequence ID" value="CAF9907780.1"/>
    <property type="molecule type" value="Genomic_DNA"/>
</dbReference>
<dbReference type="OrthoDB" id="2163491at2759"/>
<dbReference type="PANTHER" id="PTHR31573:SF4">
    <property type="entry name" value="FE2OG DIOXYGENASE DOMAIN-CONTAINING PROTEIN"/>
    <property type="match status" value="1"/>
</dbReference>
<dbReference type="SUPFAM" id="SSF51197">
    <property type="entry name" value="Clavaminate synthase-like"/>
    <property type="match status" value="1"/>
</dbReference>
<feature type="region of interest" description="Disordered" evidence="1">
    <location>
        <begin position="1"/>
        <end position="38"/>
    </location>
</feature>
<accession>A0A8H3I575</accession>
<dbReference type="AlphaFoldDB" id="A0A8H3I575"/>
<evidence type="ECO:0000256" key="1">
    <source>
        <dbReference type="SAM" id="MobiDB-lite"/>
    </source>
</evidence>
<feature type="compositionally biased region" description="Basic residues" evidence="1">
    <location>
        <begin position="202"/>
        <end position="216"/>
    </location>
</feature>
<feature type="region of interest" description="Disordered" evidence="1">
    <location>
        <begin position="131"/>
        <end position="237"/>
    </location>
</feature>
<dbReference type="GO" id="GO:0006307">
    <property type="term" value="P:DNA alkylation repair"/>
    <property type="evidence" value="ECO:0007669"/>
    <property type="project" value="TreeGrafter"/>
</dbReference>
<dbReference type="GO" id="GO:0035516">
    <property type="term" value="F:broad specificity oxidative DNA demethylase activity"/>
    <property type="evidence" value="ECO:0007669"/>
    <property type="project" value="TreeGrafter"/>
</dbReference>
<dbReference type="Proteomes" id="UP000664203">
    <property type="component" value="Unassembled WGS sequence"/>
</dbReference>
<dbReference type="GO" id="GO:0051747">
    <property type="term" value="F:cytosine C-5 DNA demethylase activity"/>
    <property type="evidence" value="ECO:0007669"/>
    <property type="project" value="TreeGrafter"/>
</dbReference>
<keyword evidence="4" id="KW-1185">Reference proteome</keyword>
<protein>
    <recommendedName>
        <fullName evidence="2">Alpha-ketoglutarate-dependent dioxygenase AlkB-like domain-containing protein</fullName>
    </recommendedName>
</protein>
<dbReference type="Pfam" id="PF13532">
    <property type="entry name" value="2OG-FeII_Oxy_2"/>
    <property type="match status" value="1"/>
</dbReference>
<evidence type="ECO:0000313" key="3">
    <source>
        <dbReference type="EMBL" id="CAF9907780.1"/>
    </source>
</evidence>
<feature type="compositionally biased region" description="Polar residues" evidence="1">
    <location>
        <begin position="1"/>
        <end position="24"/>
    </location>
</feature>
<dbReference type="Gene3D" id="2.60.120.590">
    <property type="entry name" value="Alpha-ketoglutarate-dependent dioxygenase AlkB-like"/>
    <property type="match status" value="1"/>
</dbReference>
<dbReference type="InterPro" id="IPR032852">
    <property type="entry name" value="ALKBH2"/>
</dbReference>
<feature type="compositionally biased region" description="Basic and acidic residues" evidence="1">
    <location>
        <begin position="131"/>
        <end position="172"/>
    </location>
</feature>
<feature type="domain" description="Alpha-ketoglutarate-dependent dioxygenase AlkB-like" evidence="2">
    <location>
        <begin position="625"/>
        <end position="825"/>
    </location>
</feature>
<organism evidence="3 4">
    <name type="scientific">Alectoria fallacina</name>
    <dbReference type="NCBI Taxonomy" id="1903189"/>
    <lineage>
        <taxon>Eukaryota</taxon>
        <taxon>Fungi</taxon>
        <taxon>Dikarya</taxon>
        <taxon>Ascomycota</taxon>
        <taxon>Pezizomycotina</taxon>
        <taxon>Lecanoromycetes</taxon>
        <taxon>OSLEUM clade</taxon>
        <taxon>Lecanoromycetidae</taxon>
        <taxon>Lecanorales</taxon>
        <taxon>Lecanorineae</taxon>
        <taxon>Parmeliaceae</taxon>
        <taxon>Alectoria</taxon>
    </lineage>
</organism>
<dbReference type="InterPro" id="IPR027450">
    <property type="entry name" value="AlkB-like"/>
</dbReference>
<proteinExistence type="predicted"/>
<name>A0A8H3I575_9LECA</name>
<dbReference type="InterPro" id="IPR037151">
    <property type="entry name" value="AlkB-like_sf"/>
</dbReference>
<feature type="compositionally biased region" description="Basic and acidic residues" evidence="1">
    <location>
        <begin position="217"/>
        <end position="229"/>
    </location>
</feature>
<sequence>MAKSKNVSTKTSKIKDPSTNSTEISHPAIGSDRGGQSEKILRRSRRLQGMPIPIFNPKFLATIQAMSSEITMSASTLPDGAILPSDNDSTLTKVTDSATILNHRPFKDAESLSTNPNISIKTVLNKSDVDVLSDRNETGNEDSKDSDVKQNNNKKDNRLSEKPLRSEQDHLDPTLVKSKKRKAAACSAEKTTKLALAPPREKKQKVKSSTPKRQRKAGNEKPKTAKERFLAASADDTRPLPWGEPEVWAETRPELCEALPWFRCWQGAGHTHGGYVFGVLLDEDQGKRAYMDEHVVITRAGGGIGKNESGEICQIKDHDSENGRIKAFIKNEEQNIPLHLIIGQNNIHCPSRIPHRYCITPDFHITDHWDEKSNDHVVVKFRLEKTDLNCKSWYAAEDSPEVHVLTDIKALRKECPECNVTRPQVFASGWMCLNGKCALFWTLDGCLAPEAQNYNLAFLKERWVYDGFLPPYAMKPELIQPNANHGQAFPATRQCWEGIVCKICGRCNLRQHWDAWRCRTEGCPFEHKLPMDVIPASSVMGDAGYGFQGHGVSQDKISEPSIICEIRKHGLYRECVYQLGDGLTITHLNSNNVINSAPGGPDDLFCQLQKDDVGLERLPMKQSVVEQTYSRHFSHNFGMPYNYVVGHDNSTSLADAPEGIKEAVRRMTWAAKRAVVDEDFVAFNEVLAIGYFETMKMNYHDDGEVSLGPTVASISLGCPAKMKWRLKMKYWCGFKDKDRKHYEPDQPILRGCRKPEERRKLNELAKTASAAELDAAAQVALAFGKGESKTPPVVLELDLRHGDYMVMHGASMQIYYEHMVTPTDKLRFGLTCRYVKPEMVPENMRSMGDLTLDPANAYDGDLELYKDHMEKYETGKVTKRRIASVAFQA</sequence>